<evidence type="ECO:0000313" key="4">
    <source>
        <dbReference type="Proteomes" id="UP000694540"/>
    </source>
</evidence>
<accession>A0A8C3W7V8</accession>
<dbReference type="PANTHER" id="PTHR23267">
    <property type="entry name" value="IMMUNOGLOBULIN LIGHT CHAIN"/>
    <property type="match status" value="1"/>
</dbReference>
<dbReference type="SMART" id="SM00409">
    <property type="entry name" value="IG"/>
    <property type="match status" value="1"/>
</dbReference>
<keyword evidence="1" id="KW-0732">Signal</keyword>
<sequence>MAWTPLLLLSSGPRSLSQPVLTQPPSASASLGASAKLTCTLSSGYSSYYVDWYQQVPGKGPRFLMRLIYSTNSRPSGVPARFSGSISGNKAALTITGAQVEDEADYYCALGSSGVNTVMQTHGEVGPKPPHVLRGLSP</sequence>
<dbReference type="InterPro" id="IPR036179">
    <property type="entry name" value="Ig-like_dom_sf"/>
</dbReference>
<dbReference type="InterPro" id="IPR003599">
    <property type="entry name" value="Ig_sub"/>
</dbReference>
<feature type="signal peptide" evidence="1">
    <location>
        <begin position="1"/>
        <end position="17"/>
    </location>
</feature>
<protein>
    <recommendedName>
        <fullName evidence="2">Ig-like domain-containing protein</fullName>
    </recommendedName>
</protein>
<dbReference type="SMART" id="SM00406">
    <property type="entry name" value="IGv"/>
    <property type="match status" value="1"/>
</dbReference>
<dbReference type="GeneTree" id="ENSGT00940000153120"/>
<evidence type="ECO:0000259" key="2">
    <source>
        <dbReference type="PROSITE" id="PS50835"/>
    </source>
</evidence>
<dbReference type="InterPro" id="IPR013106">
    <property type="entry name" value="Ig_V-set"/>
</dbReference>
<evidence type="ECO:0000256" key="1">
    <source>
        <dbReference type="SAM" id="SignalP"/>
    </source>
</evidence>
<proteinExistence type="predicted"/>
<dbReference type="Ensembl" id="ENSCWAT00000010972.1">
    <property type="protein sequence ID" value="ENSCWAP00000010097.1"/>
    <property type="gene ID" value="ENSCWAG00000007838.1"/>
</dbReference>
<dbReference type="SUPFAM" id="SSF48726">
    <property type="entry name" value="Immunoglobulin"/>
    <property type="match status" value="1"/>
</dbReference>
<reference evidence="3" key="1">
    <citation type="submission" date="2025-08" db="UniProtKB">
        <authorList>
            <consortium name="Ensembl"/>
        </authorList>
    </citation>
    <scope>IDENTIFICATION</scope>
</reference>
<dbReference type="Proteomes" id="UP000694540">
    <property type="component" value="Unplaced"/>
</dbReference>
<dbReference type="InterPro" id="IPR013783">
    <property type="entry name" value="Ig-like_fold"/>
</dbReference>
<reference evidence="3" key="2">
    <citation type="submission" date="2025-09" db="UniProtKB">
        <authorList>
            <consortium name="Ensembl"/>
        </authorList>
    </citation>
    <scope>IDENTIFICATION</scope>
</reference>
<dbReference type="Pfam" id="PF07686">
    <property type="entry name" value="V-set"/>
    <property type="match status" value="1"/>
</dbReference>
<feature type="chain" id="PRO_5034944664" description="Ig-like domain-containing protein" evidence="1">
    <location>
        <begin position="18"/>
        <end position="138"/>
    </location>
</feature>
<organism evidence="3 4">
    <name type="scientific">Catagonus wagneri</name>
    <name type="common">Chacoan peccary</name>
    <dbReference type="NCBI Taxonomy" id="51154"/>
    <lineage>
        <taxon>Eukaryota</taxon>
        <taxon>Metazoa</taxon>
        <taxon>Chordata</taxon>
        <taxon>Craniata</taxon>
        <taxon>Vertebrata</taxon>
        <taxon>Euteleostomi</taxon>
        <taxon>Mammalia</taxon>
        <taxon>Eutheria</taxon>
        <taxon>Laurasiatheria</taxon>
        <taxon>Artiodactyla</taxon>
        <taxon>Suina</taxon>
        <taxon>Tayassuidae</taxon>
        <taxon>Catagonus</taxon>
    </lineage>
</organism>
<dbReference type="Gene3D" id="2.60.40.10">
    <property type="entry name" value="Immunoglobulins"/>
    <property type="match status" value="1"/>
</dbReference>
<name>A0A8C3W7V8_9CETA</name>
<dbReference type="AlphaFoldDB" id="A0A8C3W7V8"/>
<keyword evidence="4" id="KW-1185">Reference proteome</keyword>
<dbReference type="InterPro" id="IPR007110">
    <property type="entry name" value="Ig-like_dom"/>
</dbReference>
<dbReference type="PROSITE" id="PS50835">
    <property type="entry name" value="IG_LIKE"/>
    <property type="match status" value="1"/>
</dbReference>
<evidence type="ECO:0000313" key="3">
    <source>
        <dbReference type="Ensembl" id="ENSCWAP00000010097.1"/>
    </source>
</evidence>
<dbReference type="InterPro" id="IPR050150">
    <property type="entry name" value="IgV_Light_Chain"/>
</dbReference>
<feature type="domain" description="Ig-like" evidence="2">
    <location>
        <begin position="13"/>
        <end position="126"/>
    </location>
</feature>